<organism evidence="1 2">
    <name type="scientific">Pseudomonas orientalis</name>
    <dbReference type="NCBI Taxonomy" id="76758"/>
    <lineage>
        <taxon>Bacteria</taxon>
        <taxon>Pseudomonadati</taxon>
        <taxon>Pseudomonadota</taxon>
        <taxon>Gammaproteobacteria</taxon>
        <taxon>Pseudomonadales</taxon>
        <taxon>Pseudomonadaceae</taxon>
        <taxon>Pseudomonas</taxon>
    </lineage>
</organism>
<dbReference type="Proteomes" id="UP000239888">
    <property type="component" value="Chromosome"/>
</dbReference>
<name>A0A2L0S3K5_9PSED</name>
<evidence type="ECO:0000313" key="1">
    <source>
        <dbReference type="EMBL" id="AUZ48801.1"/>
    </source>
</evidence>
<dbReference type="InterPro" id="IPR053913">
    <property type="entry name" value="NADAR-DarT1"/>
</dbReference>
<protein>
    <submittedName>
        <fullName evidence="1">Uncharacterized protein</fullName>
    </submittedName>
</protein>
<evidence type="ECO:0000313" key="2">
    <source>
        <dbReference type="Proteomes" id="UP000239888"/>
    </source>
</evidence>
<proteinExistence type="predicted"/>
<dbReference type="EMBL" id="CP018049">
    <property type="protein sequence ID" value="AUZ48801.1"/>
    <property type="molecule type" value="Genomic_DNA"/>
</dbReference>
<reference evidence="1 2" key="1">
    <citation type="journal article" date="2018" name="Front. Microbiol.">
        <title>Pseudomonas orientalis F9: A Potent Antagonist against Phytopathogens with Phytotoxic Effect in the Apple Flower.</title>
        <authorList>
            <person name="Zengerer V."/>
            <person name="Schmid M."/>
            <person name="Bieri M."/>
            <person name="Muller D.C."/>
            <person name="Remus-Emsermann M.N.P."/>
            <person name="Ahrens C.H."/>
            <person name="Pelludat C."/>
        </authorList>
    </citation>
    <scope>NUCLEOTIDE SEQUENCE [LARGE SCALE GENOMIC DNA]</scope>
    <source>
        <strain evidence="1 2">F9</strain>
    </source>
</reference>
<accession>A0A2L0S3K5</accession>
<gene>
    <name evidence="1" type="ORF">BOP93_25430</name>
</gene>
<dbReference type="AlphaFoldDB" id="A0A2L0S3K5"/>
<dbReference type="RefSeq" id="WP_054081199.1">
    <property type="nucleotide sequence ID" value="NZ_CP018049.1"/>
</dbReference>
<sequence>MAERPVFIPVTNSEYLVKTTFITFDWFPGFSVAQKQRSITSLHQNISKTLNIDNILEISSKSLTEEGVNASAFNLMIETKKYNRKFSVECAFQASKVFEHGGPFVDILDKTSREAKKDERLKTSGRLSEFRFYQKIWPLEPKTLFYDWLYINALSNNETIASSILQHECFTDIEFNHERSINCQAYSAALYVSLSKKGLLEEALKSPSNYTEIINSYKIDGAYDNISNKQRLL</sequence>
<dbReference type="KEGG" id="poi:BOP93_25430"/>
<dbReference type="Pfam" id="PF22397">
    <property type="entry name" value="NADAR-DarT1"/>
    <property type="match status" value="1"/>
</dbReference>